<evidence type="ECO:0000313" key="2">
    <source>
        <dbReference type="EMBL" id="GIF04656.1"/>
    </source>
</evidence>
<comment type="caution">
    <text evidence="2">The sequence shown here is derived from an EMBL/GenBank/DDBJ whole genome shotgun (WGS) entry which is preliminary data.</text>
</comment>
<organism evidence="2 3">
    <name type="scientific">Actinoplanes siamensis</name>
    <dbReference type="NCBI Taxonomy" id="1223317"/>
    <lineage>
        <taxon>Bacteria</taxon>
        <taxon>Bacillati</taxon>
        <taxon>Actinomycetota</taxon>
        <taxon>Actinomycetes</taxon>
        <taxon>Micromonosporales</taxon>
        <taxon>Micromonosporaceae</taxon>
        <taxon>Actinoplanes</taxon>
    </lineage>
</organism>
<protein>
    <submittedName>
        <fullName evidence="2">Uncharacterized protein</fullName>
    </submittedName>
</protein>
<evidence type="ECO:0000256" key="1">
    <source>
        <dbReference type="SAM" id="MobiDB-lite"/>
    </source>
</evidence>
<sequence length="216" mass="24072">MTIVARRIFNDRVALDREGVAAHTGTARTTVLNWIQQRARFGFPDAFTDASGREWFWADDIDAFHTAHKAAKLAILTEVDRSGDPNELVTSGEAARILGYSSYRNLPDELTEHPDDVEILSDGRRRRFWYRRTVWAHADARTGRQSTGHAPRTTGPRKPHPYANDPRLQAAADLLAEARAAGRDRRGLGAELARRLGIVPRTARRLLSAAEGDQPG</sequence>
<accession>A0A919TIR7</accession>
<reference evidence="2" key="1">
    <citation type="submission" date="2021-01" db="EMBL/GenBank/DDBJ databases">
        <title>Whole genome shotgun sequence of Actinoplanes siamensis NBRC 109076.</title>
        <authorList>
            <person name="Komaki H."/>
            <person name="Tamura T."/>
        </authorList>
    </citation>
    <scope>NUCLEOTIDE SEQUENCE</scope>
    <source>
        <strain evidence="2">NBRC 109076</strain>
    </source>
</reference>
<dbReference type="AlphaFoldDB" id="A0A919TIR7"/>
<dbReference type="EMBL" id="BOMW01000020">
    <property type="protein sequence ID" value="GIF04656.1"/>
    <property type="molecule type" value="Genomic_DNA"/>
</dbReference>
<evidence type="ECO:0000313" key="3">
    <source>
        <dbReference type="Proteomes" id="UP000629619"/>
    </source>
</evidence>
<gene>
    <name evidence="2" type="ORF">Asi03nite_21940</name>
</gene>
<keyword evidence="3" id="KW-1185">Reference proteome</keyword>
<feature type="region of interest" description="Disordered" evidence="1">
    <location>
        <begin position="140"/>
        <end position="164"/>
    </location>
</feature>
<proteinExistence type="predicted"/>
<name>A0A919TIR7_9ACTN</name>
<dbReference type="Proteomes" id="UP000629619">
    <property type="component" value="Unassembled WGS sequence"/>
</dbReference>
<dbReference type="RefSeq" id="WP_203678583.1">
    <property type="nucleotide sequence ID" value="NZ_BOMW01000020.1"/>
</dbReference>